<sequence length="500" mass="56846">MNRETITTKDIIIFLLPCSLIFIFFRMIINRTSSKDPPLPPGPHPWPIIGNIFQIGRKNPHIRLTEFSQLYGPLISLRIGQRLLVVGSSSVAASEILRTHDDVLSGRDVSRILQNKKPTVHNMNLVFTSECDDNWRVLRNIYKTELLSGKALESSAKMRENKVMEMVKYLGSKEGEEVVIKDVMFVTAINILGNVSLSMDLVDYEGNGVGKGIMDAVRRLVMMVAKPQLADMFPILGPWDLQGWYKQVMHIIEHDLGAVWEDGIQKKRNRSNVQSRPKDFIDILIEKGFSNRQINALMEELFAAGTETTSLTIEWFIAELLKNEEAMHKARDEVMNQINGNVVKESDLVRLPYLEACFKETLRLHPAGPLLIPRKAIQTCEVMGHTIPKGSQVLVNVWAISRDPKIWDDPLSFKPERFVGSSLSYKGNDFGYLPFGSGRRMCPGETMASKLILLTVASLILNFNWFVPNNMNPMEMNMDEEMDIAMYKKEPLHVIFKLKN</sequence>
<dbReference type="Proteomes" id="UP001056120">
    <property type="component" value="Linkage Group LG08"/>
</dbReference>
<comment type="caution">
    <text evidence="1">The sequence shown here is derived from an EMBL/GenBank/DDBJ whole genome shotgun (WGS) entry which is preliminary data.</text>
</comment>
<reference evidence="1 2" key="2">
    <citation type="journal article" date="2022" name="Mol. Ecol. Resour.">
        <title>The genomes of chicory, endive, great burdock and yacon provide insights into Asteraceae paleo-polyploidization history and plant inulin production.</title>
        <authorList>
            <person name="Fan W."/>
            <person name="Wang S."/>
            <person name="Wang H."/>
            <person name="Wang A."/>
            <person name="Jiang F."/>
            <person name="Liu H."/>
            <person name="Zhao H."/>
            <person name="Xu D."/>
            <person name="Zhang Y."/>
        </authorList>
    </citation>
    <scope>NUCLEOTIDE SEQUENCE [LARGE SCALE GENOMIC DNA]</scope>
    <source>
        <strain evidence="2">cv. Yunnan</strain>
        <tissue evidence="1">Leaves</tissue>
    </source>
</reference>
<gene>
    <name evidence="1" type="ORF">L1987_23561</name>
</gene>
<reference evidence="2" key="1">
    <citation type="journal article" date="2022" name="Mol. Ecol. Resour.">
        <title>The genomes of chicory, endive, great burdock and yacon provide insights into Asteraceae palaeo-polyploidization history and plant inulin production.</title>
        <authorList>
            <person name="Fan W."/>
            <person name="Wang S."/>
            <person name="Wang H."/>
            <person name="Wang A."/>
            <person name="Jiang F."/>
            <person name="Liu H."/>
            <person name="Zhao H."/>
            <person name="Xu D."/>
            <person name="Zhang Y."/>
        </authorList>
    </citation>
    <scope>NUCLEOTIDE SEQUENCE [LARGE SCALE GENOMIC DNA]</scope>
    <source>
        <strain evidence="2">cv. Yunnan</strain>
    </source>
</reference>
<name>A0ACB9II05_9ASTR</name>
<dbReference type="EMBL" id="CM042025">
    <property type="protein sequence ID" value="KAI3807629.1"/>
    <property type="molecule type" value="Genomic_DNA"/>
</dbReference>
<accession>A0ACB9II05</accession>
<protein>
    <submittedName>
        <fullName evidence="1">Uncharacterized protein</fullName>
    </submittedName>
</protein>
<organism evidence="1 2">
    <name type="scientific">Smallanthus sonchifolius</name>
    <dbReference type="NCBI Taxonomy" id="185202"/>
    <lineage>
        <taxon>Eukaryota</taxon>
        <taxon>Viridiplantae</taxon>
        <taxon>Streptophyta</taxon>
        <taxon>Embryophyta</taxon>
        <taxon>Tracheophyta</taxon>
        <taxon>Spermatophyta</taxon>
        <taxon>Magnoliopsida</taxon>
        <taxon>eudicotyledons</taxon>
        <taxon>Gunneridae</taxon>
        <taxon>Pentapetalae</taxon>
        <taxon>asterids</taxon>
        <taxon>campanulids</taxon>
        <taxon>Asterales</taxon>
        <taxon>Asteraceae</taxon>
        <taxon>Asteroideae</taxon>
        <taxon>Heliantheae alliance</taxon>
        <taxon>Millerieae</taxon>
        <taxon>Smallanthus</taxon>
    </lineage>
</organism>
<evidence type="ECO:0000313" key="1">
    <source>
        <dbReference type="EMBL" id="KAI3807629.1"/>
    </source>
</evidence>
<evidence type="ECO:0000313" key="2">
    <source>
        <dbReference type="Proteomes" id="UP001056120"/>
    </source>
</evidence>
<keyword evidence="2" id="KW-1185">Reference proteome</keyword>
<proteinExistence type="predicted"/>